<dbReference type="Proteomes" id="UP000266649">
    <property type="component" value="Unassembled WGS sequence"/>
</dbReference>
<protein>
    <submittedName>
        <fullName evidence="1">Uncharacterized protein</fullName>
    </submittedName>
</protein>
<evidence type="ECO:0000313" key="1">
    <source>
        <dbReference type="EMBL" id="RID91891.1"/>
    </source>
</evidence>
<reference evidence="1 2" key="1">
    <citation type="submission" date="2018-09" db="EMBL/GenBank/DDBJ databases">
        <title>Gemmobacter lutimaris sp. nov., a marine bacterium isolated from tidal flat.</title>
        <authorList>
            <person name="Lee D.W."/>
            <person name="Yoo Y."/>
            <person name="Kim J.-J."/>
            <person name="Kim B.S."/>
        </authorList>
    </citation>
    <scope>NUCLEOTIDE SEQUENCE [LARGE SCALE GENOMIC DNA]</scope>
    <source>
        <strain evidence="1 2">YJ-T1-11</strain>
    </source>
</reference>
<proteinExistence type="predicted"/>
<keyword evidence="2" id="KW-1185">Reference proteome</keyword>
<comment type="caution">
    <text evidence="1">The sequence shown here is derived from an EMBL/GenBank/DDBJ whole genome shotgun (WGS) entry which is preliminary data.</text>
</comment>
<dbReference type="RefSeq" id="WP_119134952.1">
    <property type="nucleotide sequence ID" value="NZ_QXXQ01000005.1"/>
</dbReference>
<evidence type="ECO:0000313" key="2">
    <source>
        <dbReference type="Proteomes" id="UP000266649"/>
    </source>
</evidence>
<dbReference type="EMBL" id="QXXQ01000005">
    <property type="protein sequence ID" value="RID91891.1"/>
    <property type="molecule type" value="Genomic_DNA"/>
</dbReference>
<gene>
    <name evidence="1" type="ORF">D2N39_11695</name>
</gene>
<organism evidence="1 2">
    <name type="scientific">Gemmobacter lutimaris</name>
    <dbReference type="NCBI Taxonomy" id="2306023"/>
    <lineage>
        <taxon>Bacteria</taxon>
        <taxon>Pseudomonadati</taxon>
        <taxon>Pseudomonadota</taxon>
        <taxon>Alphaproteobacteria</taxon>
        <taxon>Rhodobacterales</taxon>
        <taxon>Paracoccaceae</taxon>
        <taxon>Gemmobacter</taxon>
    </lineage>
</organism>
<name>A0A398BSL3_9RHOB</name>
<dbReference type="AlphaFoldDB" id="A0A398BSL3"/>
<sequence length="75" mass="7739">MAKMIAITTILTRGTDGKEVQIAPGTCFECKPAEARQFDALGAARQPRADELAAAAPAPKVESVAAAPATKVKDT</sequence>
<accession>A0A398BSL3</accession>